<protein>
    <submittedName>
        <fullName evidence="2">Uncharacterized protein</fullName>
    </submittedName>
</protein>
<keyword evidence="1" id="KW-0472">Membrane</keyword>
<evidence type="ECO:0000256" key="1">
    <source>
        <dbReference type="SAM" id="Phobius"/>
    </source>
</evidence>
<feature type="transmembrane region" description="Helical" evidence="1">
    <location>
        <begin position="36"/>
        <end position="56"/>
    </location>
</feature>
<dbReference type="OrthoDB" id="7851333at2"/>
<keyword evidence="1" id="KW-1133">Transmembrane helix</keyword>
<proteinExistence type="predicted"/>
<dbReference type="RefSeq" id="WP_090213094.1">
    <property type="nucleotide sequence ID" value="NZ_FOYO01000001.1"/>
</dbReference>
<dbReference type="STRING" id="670154.SAMN04488002_0930"/>
<name>A0A1I6G5F9_9RHOB</name>
<organism evidence="2 3">
    <name type="scientific">Litoreibacter janthinus</name>
    <dbReference type="NCBI Taxonomy" id="670154"/>
    <lineage>
        <taxon>Bacteria</taxon>
        <taxon>Pseudomonadati</taxon>
        <taxon>Pseudomonadota</taxon>
        <taxon>Alphaproteobacteria</taxon>
        <taxon>Rhodobacterales</taxon>
        <taxon>Roseobacteraceae</taxon>
        <taxon>Litoreibacter</taxon>
    </lineage>
</organism>
<gene>
    <name evidence="2" type="ORF">SAMN04488002_0930</name>
</gene>
<dbReference type="Proteomes" id="UP000199658">
    <property type="component" value="Unassembled WGS sequence"/>
</dbReference>
<keyword evidence="3" id="KW-1185">Reference proteome</keyword>
<evidence type="ECO:0000313" key="2">
    <source>
        <dbReference type="EMBL" id="SFR37434.1"/>
    </source>
</evidence>
<sequence>MIRPEIQDLFWRYFELLIGVAVSLVGVMIFNLHGLLWQGIGGLFAIAGVAISWTAWRRAQLTSKTHDGPGVVEVDERQITYFAPLGGGAVSINDLARVTILTNDQGPFAEDVHWLLEENGGNSLLIPNSAEGAAQLFDALAPLKGVDFEAAIRAMGSTSTDSFVIWAKDRVRLH</sequence>
<accession>A0A1I6G5F9</accession>
<evidence type="ECO:0000313" key="3">
    <source>
        <dbReference type="Proteomes" id="UP000199658"/>
    </source>
</evidence>
<dbReference type="AlphaFoldDB" id="A0A1I6G5F9"/>
<dbReference type="EMBL" id="FOYO01000001">
    <property type="protein sequence ID" value="SFR37434.1"/>
    <property type="molecule type" value="Genomic_DNA"/>
</dbReference>
<reference evidence="3" key="1">
    <citation type="submission" date="2016-10" db="EMBL/GenBank/DDBJ databases">
        <authorList>
            <person name="Varghese N."/>
            <person name="Submissions S."/>
        </authorList>
    </citation>
    <scope>NUCLEOTIDE SEQUENCE [LARGE SCALE GENOMIC DNA]</scope>
    <source>
        <strain evidence="3">DSM 26921</strain>
    </source>
</reference>
<feature type="transmembrane region" description="Helical" evidence="1">
    <location>
        <begin position="12"/>
        <end position="30"/>
    </location>
</feature>
<keyword evidence="1" id="KW-0812">Transmembrane</keyword>